<accession>A0A0C1R035</accession>
<feature type="transmembrane region" description="Helical" evidence="1">
    <location>
        <begin position="51"/>
        <end position="72"/>
    </location>
</feature>
<feature type="transmembrane region" description="Helical" evidence="1">
    <location>
        <begin position="84"/>
        <end position="105"/>
    </location>
</feature>
<evidence type="ECO:0000256" key="1">
    <source>
        <dbReference type="SAM" id="Phobius"/>
    </source>
</evidence>
<keyword evidence="1" id="KW-0472">Membrane</keyword>
<name>A0A0C1R035_9CLOT</name>
<dbReference type="OrthoDB" id="2622941at2"/>
<reference evidence="2 3" key="1">
    <citation type="journal article" date="2015" name="Infect. Genet. Evol.">
        <title>Genomic sequences of six botulinum neurotoxin-producing strains representing three clostridial species illustrate the mobility and diversity of botulinum neurotoxin genes.</title>
        <authorList>
            <person name="Smith T.J."/>
            <person name="Hill K.K."/>
            <person name="Xie G."/>
            <person name="Foley B.T."/>
            <person name="Williamson C.H."/>
            <person name="Foster J.T."/>
            <person name="Johnson S.L."/>
            <person name="Chertkov O."/>
            <person name="Teshima H."/>
            <person name="Gibbons H.S."/>
            <person name="Johnsky L.A."/>
            <person name="Karavis M.A."/>
            <person name="Smith L.A."/>
        </authorList>
    </citation>
    <scope>NUCLEOTIDE SEQUENCE [LARGE SCALE GENOMIC DNA]</scope>
    <source>
        <strain evidence="2 3">CDC 2741</strain>
    </source>
</reference>
<gene>
    <name evidence="2" type="ORF">U732_3183</name>
</gene>
<keyword evidence="3" id="KW-1185">Reference proteome</keyword>
<dbReference type="EMBL" id="AYSO01000016">
    <property type="protein sequence ID" value="KIE46762.1"/>
    <property type="molecule type" value="Genomic_DNA"/>
</dbReference>
<dbReference type="Proteomes" id="UP000031366">
    <property type="component" value="Unassembled WGS sequence"/>
</dbReference>
<proteinExistence type="predicted"/>
<keyword evidence="1" id="KW-0812">Transmembrane</keyword>
<dbReference type="RefSeq" id="WP_080619044.1">
    <property type="nucleotide sequence ID" value="NZ_AYSO01000016.1"/>
</dbReference>
<sequence length="110" mass="12086">MPNGENCVASWTNKPFSTDPIPKLKVGDEVVQVAEPLKWYTKVWCLLPVLLLYYGAVGGACGGTAISINYGICRLQINKFFKFILILLVSSLSLIAAVILVNIFIKLINL</sequence>
<protein>
    <submittedName>
        <fullName evidence="2">Uncharacterized protein</fullName>
    </submittedName>
</protein>
<dbReference type="AlphaFoldDB" id="A0A0C1R035"/>
<comment type="caution">
    <text evidence="2">The sequence shown here is derived from an EMBL/GenBank/DDBJ whole genome shotgun (WGS) entry which is preliminary data.</text>
</comment>
<organism evidence="2 3">
    <name type="scientific">Clostridium argentinense CDC 2741</name>
    <dbReference type="NCBI Taxonomy" id="1418104"/>
    <lineage>
        <taxon>Bacteria</taxon>
        <taxon>Bacillati</taxon>
        <taxon>Bacillota</taxon>
        <taxon>Clostridia</taxon>
        <taxon>Eubacteriales</taxon>
        <taxon>Clostridiaceae</taxon>
        <taxon>Clostridium</taxon>
    </lineage>
</organism>
<keyword evidence="1" id="KW-1133">Transmembrane helix</keyword>
<evidence type="ECO:0000313" key="3">
    <source>
        <dbReference type="Proteomes" id="UP000031366"/>
    </source>
</evidence>
<evidence type="ECO:0000313" key="2">
    <source>
        <dbReference type="EMBL" id="KIE46762.1"/>
    </source>
</evidence>